<accession>A0A074ZZB6</accession>
<dbReference type="SUPFAM" id="SSF53067">
    <property type="entry name" value="Actin-like ATPase domain"/>
    <property type="match status" value="2"/>
</dbReference>
<dbReference type="KEGG" id="ovi:T265_01266"/>
<evidence type="ECO:0000256" key="4">
    <source>
        <dbReference type="ARBA" id="ARBA00031123"/>
    </source>
</evidence>
<dbReference type="AlphaFoldDB" id="A0A074ZZB6"/>
<sequence length="424" mass="46429">MYRVCLTIKMEYGVLGVLVQVAFEAGAPETSNEELGSFIFALMALIFGGIEGGATNSRIVLLNSHGEKLGYAEGPHTNQWLIGMSEAVKRLFDLIDAAIHDANLPPQTPITYLGIALSGVDREDTKKQLLAAMRAVRQDFAGSVQICNDAIGSFLTATDEPSIVLIAGTGSVCKFVREDLTFERVGGYGSLLGDGGGGYYTAHYLLTKFLAIEERLVCWEHDITPVRELIYSHFNIKDSTGLLPHFYEHFDKSKVAALCQLMSQAAREGEPLCRKAFRKSGIQLGRHPVLPDRCRCGPGASHPSRPSYCRCGSHSTVTHPPAFPKDELVVICCGKVFRSWDLLHEGFRSVFDEDTIPFLQWRGTLKLVKLNTTAGYGAARLVARLNAGIALPIPADATVPLDTIAIDCSELRWSSARHSLKQFQ</sequence>
<evidence type="ECO:0000256" key="2">
    <source>
        <dbReference type="ARBA" id="ARBA00012122"/>
    </source>
</evidence>
<dbReference type="EC" id="2.7.1.59" evidence="2"/>
<dbReference type="InterPro" id="IPR002731">
    <property type="entry name" value="ATPase_BadF"/>
</dbReference>
<dbReference type="PANTHER" id="PTHR12862:SF0">
    <property type="entry name" value="N-ACETYL-D-GLUCOSAMINE KINASE"/>
    <property type="match status" value="1"/>
</dbReference>
<dbReference type="GO" id="GO:0045127">
    <property type="term" value="F:N-acetylglucosamine kinase activity"/>
    <property type="evidence" value="ECO:0007669"/>
    <property type="project" value="UniProtKB-EC"/>
</dbReference>
<dbReference type="OrthoDB" id="311172at2759"/>
<dbReference type="RefSeq" id="XP_009163515.1">
    <property type="nucleotide sequence ID" value="XM_009165251.1"/>
</dbReference>
<protein>
    <recommendedName>
        <fullName evidence="3">N-acetyl-D-glucosamine kinase</fullName>
        <ecNumber evidence="2">2.7.1.59</ecNumber>
    </recommendedName>
    <alternativeName>
        <fullName evidence="4">GlcNAc kinase</fullName>
    </alternativeName>
</protein>
<reference evidence="6 7" key="1">
    <citation type="submission" date="2013-11" db="EMBL/GenBank/DDBJ databases">
        <title>Opisthorchis viverrini - life in the bile duct.</title>
        <authorList>
            <person name="Young N.D."/>
            <person name="Nagarajan N."/>
            <person name="Lin S.J."/>
            <person name="Korhonen P.K."/>
            <person name="Jex A.R."/>
            <person name="Hall R.S."/>
            <person name="Safavi-Hemami H."/>
            <person name="Kaewkong W."/>
            <person name="Bertrand D."/>
            <person name="Gao S."/>
            <person name="Seet Q."/>
            <person name="Wongkham S."/>
            <person name="Teh B.T."/>
            <person name="Wongkham C."/>
            <person name="Intapan P.M."/>
            <person name="Maleewong W."/>
            <person name="Yang X."/>
            <person name="Hu M."/>
            <person name="Wang Z."/>
            <person name="Hofmann A."/>
            <person name="Sternberg P.W."/>
            <person name="Tan P."/>
            <person name="Wang J."/>
            <person name="Gasser R.B."/>
        </authorList>
    </citation>
    <scope>NUCLEOTIDE SEQUENCE [LARGE SCALE GENOMIC DNA]</scope>
</reference>
<keyword evidence="7" id="KW-1185">Reference proteome</keyword>
<evidence type="ECO:0000256" key="3">
    <source>
        <dbReference type="ARBA" id="ARBA00014974"/>
    </source>
</evidence>
<evidence type="ECO:0000259" key="5">
    <source>
        <dbReference type="Pfam" id="PF01869"/>
    </source>
</evidence>
<dbReference type="CTD" id="20315454"/>
<name>A0A074ZZB6_OPIVI</name>
<dbReference type="InterPro" id="IPR039758">
    <property type="entry name" value="NAGK-like"/>
</dbReference>
<dbReference type="Proteomes" id="UP000054324">
    <property type="component" value="Unassembled WGS sequence"/>
</dbReference>
<dbReference type="STRING" id="6198.A0A074ZZB6"/>
<dbReference type="PANTHER" id="PTHR12862">
    <property type="entry name" value="BADF TYPE ATPASE DOMAIN-CONTAINING PROTEIN"/>
    <property type="match status" value="1"/>
</dbReference>
<proteinExistence type="inferred from homology"/>
<evidence type="ECO:0000256" key="1">
    <source>
        <dbReference type="ARBA" id="ARBA00006198"/>
    </source>
</evidence>
<dbReference type="EMBL" id="KL596631">
    <property type="protein sequence ID" value="KER32788.1"/>
    <property type="molecule type" value="Genomic_DNA"/>
</dbReference>
<organism evidence="6 7">
    <name type="scientific">Opisthorchis viverrini</name>
    <name type="common">Southeast Asian liver fluke</name>
    <dbReference type="NCBI Taxonomy" id="6198"/>
    <lineage>
        <taxon>Eukaryota</taxon>
        <taxon>Metazoa</taxon>
        <taxon>Spiralia</taxon>
        <taxon>Lophotrochozoa</taxon>
        <taxon>Platyhelminthes</taxon>
        <taxon>Trematoda</taxon>
        <taxon>Digenea</taxon>
        <taxon>Opisthorchiida</taxon>
        <taxon>Opisthorchiata</taxon>
        <taxon>Opisthorchiidae</taxon>
        <taxon>Opisthorchis</taxon>
    </lineage>
</organism>
<dbReference type="Gene3D" id="3.30.420.40">
    <property type="match status" value="1"/>
</dbReference>
<feature type="domain" description="ATPase BadF/BadG/BcrA/BcrD type" evidence="5">
    <location>
        <begin position="49"/>
        <end position="207"/>
    </location>
</feature>
<gene>
    <name evidence="6" type="ORF">T265_01266</name>
</gene>
<evidence type="ECO:0000313" key="7">
    <source>
        <dbReference type="Proteomes" id="UP000054324"/>
    </source>
</evidence>
<dbReference type="InterPro" id="IPR043129">
    <property type="entry name" value="ATPase_NBD"/>
</dbReference>
<evidence type="ECO:0000313" key="6">
    <source>
        <dbReference type="EMBL" id="KER32788.1"/>
    </source>
</evidence>
<comment type="similarity">
    <text evidence="1">Belongs to the eukaryotic-type N-acetylglucosamine kinase family.</text>
</comment>
<dbReference type="GeneID" id="20315454"/>
<dbReference type="Pfam" id="PF01869">
    <property type="entry name" value="BcrAD_BadFG"/>
    <property type="match status" value="1"/>
</dbReference>